<organism evidence="8 9">
    <name type="scientific">Umboniibacter marinipuniceus</name>
    <dbReference type="NCBI Taxonomy" id="569599"/>
    <lineage>
        <taxon>Bacteria</taxon>
        <taxon>Pseudomonadati</taxon>
        <taxon>Pseudomonadota</taxon>
        <taxon>Gammaproteobacteria</taxon>
        <taxon>Cellvibrionales</taxon>
        <taxon>Cellvibrionaceae</taxon>
        <taxon>Umboniibacter</taxon>
    </lineage>
</organism>
<dbReference type="GO" id="GO:0042274">
    <property type="term" value="P:ribosomal small subunit biogenesis"/>
    <property type="evidence" value="ECO:0007669"/>
    <property type="project" value="UniProtKB-UniRule"/>
</dbReference>
<dbReference type="InterPro" id="IPR009000">
    <property type="entry name" value="Transl_B-barrel_sf"/>
</dbReference>
<evidence type="ECO:0000256" key="5">
    <source>
        <dbReference type="HAMAP-Rule" id="MF_00014"/>
    </source>
</evidence>
<evidence type="ECO:0000256" key="2">
    <source>
        <dbReference type="ARBA" id="ARBA00022517"/>
    </source>
</evidence>
<dbReference type="Gene3D" id="2.30.30.240">
    <property type="entry name" value="PRC-barrel domain"/>
    <property type="match status" value="1"/>
</dbReference>
<gene>
    <name evidence="5" type="primary">rimM</name>
    <name evidence="8" type="ORF">DFR27_1807</name>
</gene>
<sequence length="178" mass="20160">MENNAKLLTVGKITSVFGVKGWVKIYSYTSPIENIFDYQPWTVKTPQGDKTVEVDQWQRHGKGLIAHLKGVDDRDIAQTYCQSDCVVANSQLPPLDEGEYYWSQLIGLHVVSEYSGERQLLGKVQRLVETGANDVLVVRGCKGSIDERERLIPFVPEQYILNVDIAVGEMLIDWDPEF</sequence>
<dbReference type="Gene3D" id="2.40.30.60">
    <property type="entry name" value="RimM"/>
    <property type="match status" value="1"/>
</dbReference>
<dbReference type="GO" id="GO:0005840">
    <property type="term" value="C:ribosome"/>
    <property type="evidence" value="ECO:0007669"/>
    <property type="project" value="InterPro"/>
</dbReference>
<dbReference type="Pfam" id="PF24986">
    <property type="entry name" value="PRC_RimM"/>
    <property type="match status" value="1"/>
</dbReference>
<dbReference type="GO" id="GO:0043022">
    <property type="term" value="F:ribosome binding"/>
    <property type="evidence" value="ECO:0007669"/>
    <property type="project" value="InterPro"/>
</dbReference>
<feature type="domain" description="RimM N-terminal" evidence="6">
    <location>
        <begin position="9"/>
        <end position="86"/>
    </location>
</feature>
<protein>
    <recommendedName>
        <fullName evidence="5">Ribosome maturation factor RimM</fullName>
    </recommendedName>
</protein>
<comment type="subunit">
    <text evidence="5">Binds ribosomal protein uS19.</text>
</comment>
<feature type="domain" description="Ribosome maturation factor RimM PRC barrel" evidence="7">
    <location>
        <begin position="102"/>
        <end position="174"/>
    </location>
</feature>
<evidence type="ECO:0000313" key="8">
    <source>
        <dbReference type="EMBL" id="RMA79367.1"/>
    </source>
</evidence>
<dbReference type="RefSeq" id="WP_121877126.1">
    <property type="nucleotide sequence ID" value="NZ_REFJ01000004.1"/>
</dbReference>
<dbReference type="InterPro" id="IPR011961">
    <property type="entry name" value="RimM"/>
</dbReference>
<dbReference type="PANTHER" id="PTHR33692:SF1">
    <property type="entry name" value="RIBOSOME MATURATION FACTOR RIMM"/>
    <property type="match status" value="1"/>
</dbReference>
<keyword evidence="2 5" id="KW-0690">Ribosome biogenesis</keyword>
<dbReference type="InterPro" id="IPR002676">
    <property type="entry name" value="RimM_N"/>
</dbReference>
<dbReference type="GO" id="GO:0005737">
    <property type="term" value="C:cytoplasm"/>
    <property type="evidence" value="ECO:0007669"/>
    <property type="project" value="UniProtKB-SubCell"/>
</dbReference>
<name>A0A3M0A423_9GAMM</name>
<comment type="similarity">
    <text evidence="5">Belongs to the RimM family.</text>
</comment>
<comment type="domain">
    <text evidence="5">The PRC barrel domain binds ribosomal protein uS19.</text>
</comment>
<keyword evidence="1 5" id="KW-0963">Cytoplasm</keyword>
<dbReference type="InterPro" id="IPR036976">
    <property type="entry name" value="RimM_N_sf"/>
</dbReference>
<dbReference type="InterPro" id="IPR056792">
    <property type="entry name" value="PRC_RimM"/>
</dbReference>
<comment type="caution">
    <text evidence="8">The sequence shown here is derived from an EMBL/GenBank/DDBJ whole genome shotgun (WGS) entry which is preliminary data.</text>
</comment>
<evidence type="ECO:0000256" key="3">
    <source>
        <dbReference type="ARBA" id="ARBA00022552"/>
    </source>
</evidence>
<keyword evidence="4 5" id="KW-0143">Chaperone</keyword>
<reference evidence="8 9" key="1">
    <citation type="submission" date="2018-10" db="EMBL/GenBank/DDBJ databases">
        <title>Genomic Encyclopedia of Type Strains, Phase IV (KMG-IV): sequencing the most valuable type-strain genomes for metagenomic binning, comparative biology and taxonomic classification.</title>
        <authorList>
            <person name="Goeker M."/>
        </authorList>
    </citation>
    <scope>NUCLEOTIDE SEQUENCE [LARGE SCALE GENOMIC DNA]</scope>
    <source>
        <strain evidence="8 9">DSM 25080</strain>
    </source>
</reference>
<evidence type="ECO:0000259" key="6">
    <source>
        <dbReference type="Pfam" id="PF01782"/>
    </source>
</evidence>
<dbReference type="SUPFAM" id="SSF50447">
    <property type="entry name" value="Translation proteins"/>
    <property type="match status" value="1"/>
</dbReference>
<dbReference type="InterPro" id="IPR011033">
    <property type="entry name" value="PRC_barrel-like_sf"/>
</dbReference>
<keyword evidence="9" id="KW-1185">Reference proteome</keyword>
<dbReference type="Pfam" id="PF01782">
    <property type="entry name" value="RimM"/>
    <property type="match status" value="1"/>
</dbReference>
<dbReference type="Proteomes" id="UP000267187">
    <property type="component" value="Unassembled WGS sequence"/>
</dbReference>
<comment type="subcellular location">
    <subcellularLocation>
        <location evidence="5">Cytoplasm</location>
    </subcellularLocation>
</comment>
<dbReference type="GO" id="GO:0006364">
    <property type="term" value="P:rRNA processing"/>
    <property type="evidence" value="ECO:0007669"/>
    <property type="project" value="UniProtKB-UniRule"/>
</dbReference>
<dbReference type="NCBIfam" id="TIGR02273">
    <property type="entry name" value="16S_RimM"/>
    <property type="match status" value="1"/>
</dbReference>
<accession>A0A3M0A423</accession>
<dbReference type="OrthoDB" id="9783509at2"/>
<evidence type="ECO:0000313" key="9">
    <source>
        <dbReference type="Proteomes" id="UP000267187"/>
    </source>
</evidence>
<dbReference type="HAMAP" id="MF_00014">
    <property type="entry name" value="Ribosome_mat_RimM"/>
    <property type="match status" value="1"/>
</dbReference>
<evidence type="ECO:0000256" key="1">
    <source>
        <dbReference type="ARBA" id="ARBA00022490"/>
    </source>
</evidence>
<dbReference type="AlphaFoldDB" id="A0A3M0A423"/>
<dbReference type="EMBL" id="REFJ01000004">
    <property type="protein sequence ID" value="RMA79367.1"/>
    <property type="molecule type" value="Genomic_DNA"/>
</dbReference>
<evidence type="ECO:0000259" key="7">
    <source>
        <dbReference type="Pfam" id="PF24986"/>
    </source>
</evidence>
<evidence type="ECO:0000256" key="4">
    <source>
        <dbReference type="ARBA" id="ARBA00023186"/>
    </source>
</evidence>
<dbReference type="PANTHER" id="PTHR33692">
    <property type="entry name" value="RIBOSOME MATURATION FACTOR RIMM"/>
    <property type="match status" value="1"/>
</dbReference>
<proteinExistence type="inferred from homology"/>
<comment type="function">
    <text evidence="5">An accessory protein needed during the final step in the assembly of 30S ribosomal subunit, possibly for assembly of the head region. Essential for efficient processing of 16S rRNA. May be needed both before and after RbfA during the maturation of 16S rRNA. It has affinity for free ribosomal 30S subunits but not for 70S ribosomes.</text>
</comment>
<keyword evidence="3 5" id="KW-0698">rRNA processing</keyword>
<dbReference type="SUPFAM" id="SSF50346">
    <property type="entry name" value="PRC-barrel domain"/>
    <property type="match status" value="1"/>
</dbReference>